<dbReference type="Gene3D" id="3.50.50.60">
    <property type="entry name" value="FAD/NAD(P)-binding domain"/>
    <property type="match status" value="1"/>
</dbReference>
<dbReference type="InterPro" id="IPR002938">
    <property type="entry name" value="FAD-bd"/>
</dbReference>
<gene>
    <name evidence="3" type="ORF">ACFQMG_30570</name>
</gene>
<evidence type="ECO:0000259" key="2">
    <source>
        <dbReference type="Pfam" id="PF01494"/>
    </source>
</evidence>
<organism evidence="3 4">
    <name type="scientific">Kitasatospora paranensis</name>
    <dbReference type="NCBI Taxonomy" id="258053"/>
    <lineage>
        <taxon>Bacteria</taxon>
        <taxon>Bacillati</taxon>
        <taxon>Actinomycetota</taxon>
        <taxon>Actinomycetes</taxon>
        <taxon>Kitasatosporales</taxon>
        <taxon>Streptomycetaceae</taxon>
        <taxon>Kitasatospora</taxon>
    </lineage>
</organism>
<sequence length="635" mass="67940">MPDALDSGHRKPVAPPAGHEQPATTRGGTRVPPAQRSPLTAGQRAASQLLALREVVLPAAVIAAAVELLADHLDHEGDAVTREATAAVLTRLREAVDPATDIARPRTPHPCRAAVRADDRHPPRRSAIERQSAVNRPGACSSRQRRGGTVDEDTRAGDGTGGKSSGMSHGSSGAGHAVVAGAGIGGLLAARVLSETYGRVSLIDRDALSAAGGPRRGVPQSRHAHGLLSRGFEVLQELFPGLAVDLAARGALVRDAQADVRWFNDGHRLQPGASQLPCLLVSRPELEHYLRSRVAALPGVEIHERCEVVEPVAEGADGAGGRITGVRLLRVNSEPEVVAAELFVDATGRGNRGATWLRALGYDPAPEERIDSGLVYVSREYRRRPDDAEADAYLVGAEADAPRGGVALSAEGDRWLVTLFGMADDVPPTDPAGYHAFAARLPVPDLYHLLQRLEPLSAPRLMRIPVSVRHRYERLERFPEGYLVLGDALCQFNPSYGQGMTVAACEAAALRECLAQNPGDGLAGRFFRRAARITDVPWDMSVGGDLRFPFVEGPRTARVRLLNRYVARLHRAAAAHPSVGRAFLRVANLQDPPQRLFAPAVLGRVLLTRPPARSMDAPEAAGRRARSTGRRTLSS</sequence>
<dbReference type="PANTHER" id="PTHR43422">
    <property type="entry name" value="THIAMINE THIAZOLE SYNTHASE"/>
    <property type="match status" value="1"/>
</dbReference>
<proteinExistence type="predicted"/>
<feature type="region of interest" description="Disordered" evidence="1">
    <location>
        <begin position="116"/>
        <end position="174"/>
    </location>
</feature>
<feature type="region of interest" description="Disordered" evidence="1">
    <location>
        <begin position="613"/>
        <end position="635"/>
    </location>
</feature>
<dbReference type="Proteomes" id="UP001596435">
    <property type="component" value="Unassembled WGS sequence"/>
</dbReference>
<reference evidence="4" key="1">
    <citation type="journal article" date="2019" name="Int. J. Syst. Evol. Microbiol.">
        <title>The Global Catalogue of Microorganisms (GCM) 10K type strain sequencing project: providing services to taxonomists for standard genome sequencing and annotation.</title>
        <authorList>
            <consortium name="The Broad Institute Genomics Platform"/>
            <consortium name="The Broad Institute Genome Sequencing Center for Infectious Disease"/>
            <person name="Wu L."/>
            <person name="Ma J."/>
        </authorList>
    </citation>
    <scope>NUCLEOTIDE SEQUENCE [LARGE SCALE GENOMIC DNA]</scope>
    <source>
        <strain evidence="4">CGMCC 1.12859</strain>
    </source>
</reference>
<dbReference type="Gene3D" id="3.30.9.100">
    <property type="match status" value="1"/>
</dbReference>
<accession>A0ABW2G5B1</accession>
<protein>
    <submittedName>
        <fullName evidence="3">NAD(P)/FAD-dependent oxidoreductase</fullName>
        <ecNumber evidence="3">1.-.-.-</ecNumber>
    </submittedName>
</protein>
<keyword evidence="3" id="KW-0560">Oxidoreductase</keyword>
<keyword evidence="4" id="KW-1185">Reference proteome</keyword>
<dbReference type="GO" id="GO:0016491">
    <property type="term" value="F:oxidoreductase activity"/>
    <property type="evidence" value="ECO:0007669"/>
    <property type="project" value="UniProtKB-KW"/>
</dbReference>
<dbReference type="SUPFAM" id="SSF51905">
    <property type="entry name" value="FAD/NAD(P)-binding domain"/>
    <property type="match status" value="1"/>
</dbReference>
<comment type="caution">
    <text evidence="3">The sequence shown here is derived from an EMBL/GenBank/DDBJ whole genome shotgun (WGS) entry which is preliminary data.</text>
</comment>
<dbReference type="RefSeq" id="WP_380232530.1">
    <property type="nucleotide sequence ID" value="NZ_JBHSVH010000002.1"/>
</dbReference>
<dbReference type="InterPro" id="IPR036188">
    <property type="entry name" value="FAD/NAD-bd_sf"/>
</dbReference>
<feature type="domain" description="FAD-binding" evidence="2">
    <location>
        <begin position="178"/>
        <end position="516"/>
    </location>
</feature>
<dbReference type="EC" id="1.-.-.-" evidence="3"/>
<dbReference type="PANTHER" id="PTHR43422:SF3">
    <property type="entry name" value="THIAMINE THIAZOLE SYNTHASE"/>
    <property type="match status" value="1"/>
</dbReference>
<evidence type="ECO:0000313" key="4">
    <source>
        <dbReference type="Proteomes" id="UP001596435"/>
    </source>
</evidence>
<evidence type="ECO:0000256" key="1">
    <source>
        <dbReference type="SAM" id="MobiDB-lite"/>
    </source>
</evidence>
<feature type="region of interest" description="Disordered" evidence="1">
    <location>
        <begin position="1"/>
        <end position="40"/>
    </location>
</feature>
<name>A0ABW2G5B1_9ACTN</name>
<dbReference type="EMBL" id="JBHTAJ010000081">
    <property type="protein sequence ID" value="MFC7183900.1"/>
    <property type="molecule type" value="Genomic_DNA"/>
</dbReference>
<feature type="compositionally biased region" description="Low complexity" evidence="1">
    <location>
        <begin position="165"/>
        <end position="174"/>
    </location>
</feature>
<dbReference type="Pfam" id="PF01494">
    <property type="entry name" value="FAD_binding_3"/>
    <property type="match status" value="1"/>
</dbReference>
<evidence type="ECO:0000313" key="3">
    <source>
        <dbReference type="EMBL" id="MFC7183900.1"/>
    </source>
</evidence>